<evidence type="ECO:0000313" key="2">
    <source>
        <dbReference type="Proteomes" id="UP000054097"/>
    </source>
</evidence>
<gene>
    <name evidence="1" type="ORF">M408DRAFT_91988</name>
</gene>
<reference evidence="1 2" key="1">
    <citation type="submission" date="2014-04" db="EMBL/GenBank/DDBJ databases">
        <authorList>
            <consortium name="DOE Joint Genome Institute"/>
            <person name="Kuo A."/>
            <person name="Zuccaro A."/>
            <person name="Kohler A."/>
            <person name="Nagy L.G."/>
            <person name="Floudas D."/>
            <person name="Copeland A."/>
            <person name="Barry K.W."/>
            <person name="Cichocki N."/>
            <person name="Veneault-Fourrey C."/>
            <person name="LaButti K."/>
            <person name="Lindquist E.A."/>
            <person name="Lipzen A."/>
            <person name="Lundell T."/>
            <person name="Morin E."/>
            <person name="Murat C."/>
            <person name="Sun H."/>
            <person name="Tunlid A."/>
            <person name="Henrissat B."/>
            <person name="Grigoriev I.V."/>
            <person name="Hibbett D.S."/>
            <person name="Martin F."/>
            <person name="Nordberg H.P."/>
            <person name="Cantor M.N."/>
            <person name="Hua S.X."/>
        </authorList>
    </citation>
    <scope>NUCLEOTIDE SEQUENCE [LARGE SCALE GENOMIC DNA]</scope>
    <source>
        <strain evidence="1 2">MAFF 305830</strain>
    </source>
</reference>
<accession>A0A0C2X826</accession>
<dbReference type="AlphaFoldDB" id="A0A0C2X826"/>
<name>A0A0C2X826_SERVB</name>
<dbReference type="Proteomes" id="UP000054097">
    <property type="component" value="Unassembled WGS sequence"/>
</dbReference>
<evidence type="ECO:0000313" key="1">
    <source>
        <dbReference type="EMBL" id="KIM34203.1"/>
    </source>
</evidence>
<protein>
    <submittedName>
        <fullName evidence="1">Uncharacterized protein</fullName>
    </submittedName>
</protein>
<keyword evidence="2" id="KW-1185">Reference proteome</keyword>
<dbReference type="EMBL" id="KN824277">
    <property type="protein sequence ID" value="KIM34203.1"/>
    <property type="molecule type" value="Genomic_DNA"/>
</dbReference>
<organism evidence="1 2">
    <name type="scientific">Serendipita vermifera MAFF 305830</name>
    <dbReference type="NCBI Taxonomy" id="933852"/>
    <lineage>
        <taxon>Eukaryota</taxon>
        <taxon>Fungi</taxon>
        <taxon>Dikarya</taxon>
        <taxon>Basidiomycota</taxon>
        <taxon>Agaricomycotina</taxon>
        <taxon>Agaricomycetes</taxon>
        <taxon>Sebacinales</taxon>
        <taxon>Serendipitaceae</taxon>
        <taxon>Serendipita</taxon>
    </lineage>
</organism>
<proteinExistence type="predicted"/>
<sequence>MRVLFDRNNVYGSIHLKWLDASRRRISLTAPVTIHNDGPFLVYRNLSRSLFLRSVVRDPSMTCIRSRTRSHSCRALFIPYDGYRPTKDWRKNTKL</sequence>
<dbReference type="HOGENOM" id="CLU_2374107_0_0_1"/>
<reference evidence="2" key="2">
    <citation type="submission" date="2015-01" db="EMBL/GenBank/DDBJ databases">
        <title>Evolutionary Origins and Diversification of the Mycorrhizal Mutualists.</title>
        <authorList>
            <consortium name="DOE Joint Genome Institute"/>
            <consortium name="Mycorrhizal Genomics Consortium"/>
            <person name="Kohler A."/>
            <person name="Kuo A."/>
            <person name="Nagy L.G."/>
            <person name="Floudas D."/>
            <person name="Copeland A."/>
            <person name="Barry K.W."/>
            <person name="Cichocki N."/>
            <person name="Veneault-Fourrey C."/>
            <person name="LaButti K."/>
            <person name="Lindquist E.A."/>
            <person name="Lipzen A."/>
            <person name="Lundell T."/>
            <person name="Morin E."/>
            <person name="Murat C."/>
            <person name="Riley R."/>
            <person name="Ohm R."/>
            <person name="Sun H."/>
            <person name="Tunlid A."/>
            <person name="Henrissat B."/>
            <person name="Grigoriev I.V."/>
            <person name="Hibbett D.S."/>
            <person name="Martin F."/>
        </authorList>
    </citation>
    <scope>NUCLEOTIDE SEQUENCE [LARGE SCALE GENOMIC DNA]</scope>
    <source>
        <strain evidence="2">MAFF 305830</strain>
    </source>
</reference>